<proteinExistence type="predicted"/>
<evidence type="ECO:0000313" key="1">
    <source>
        <dbReference type="EMBL" id="CAG8845471.1"/>
    </source>
</evidence>
<accession>A0ABN7X411</accession>
<organism evidence="1 2">
    <name type="scientific">Gigaspora margarita</name>
    <dbReference type="NCBI Taxonomy" id="4874"/>
    <lineage>
        <taxon>Eukaryota</taxon>
        <taxon>Fungi</taxon>
        <taxon>Fungi incertae sedis</taxon>
        <taxon>Mucoromycota</taxon>
        <taxon>Glomeromycotina</taxon>
        <taxon>Glomeromycetes</taxon>
        <taxon>Diversisporales</taxon>
        <taxon>Gigasporaceae</taxon>
        <taxon>Gigaspora</taxon>
    </lineage>
</organism>
<dbReference type="InterPro" id="IPR009091">
    <property type="entry name" value="RCC1/BLIP-II"/>
</dbReference>
<name>A0ABN7X411_GIGMA</name>
<dbReference type="Proteomes" id="UP000789901">
    <property type="component" value="Unassembled WGS sequence"/>
</dbReference>
<reference evidence="1 2" key="1">
    <citation type="submission" date="2021-06" db="EMBL/GenBank/DDBJ databases">
        <authorList>
            <person name="Kallberg Y."/>
            <person name="Tangrot J."/>
            <person name="Rosling A."/>
        </authorList>
    </citation>
    <scope>NUCLEOTIDE SEQUENCE [LARGE SCALE GENOMIC DNA]</scope>
    <source>
        <strain evidence="1 2">120-4 pot B 10/14</strain>
    </source>
</reference>
<keyword evidence="2" id="KW-1185">Reference proteome</keyword>
<dbReference type="EMBL" id="CAJVQB010079670">
    <property type="protein sequence ID" value="CAG8845471.1"/>
    <property type="molecule type" value="Genomic_DNA"/>
</dbReference>
<sequence>IGASEGSRKYSVRINLNNCKYIVTGDHHSMAVNNENKVYTWGFVRKDLLKIIEERNKEIKEKHEMIEKLNIEK</sequence>
<evidence type="ECO:0000313" key="2">
    <source>
        <dbReference type="Proteomes" id="UP000789901"/>
    </source>
</evidence>
<feature type="non-terminal residue" evidence="1">
    <location>
        <position position="1"/>
    </location>
</feature>
<protein>
    <submittedName>
        <fullName evidence="1">22851_t:CDS:1</fullName>
    </submittedName>
</protein>
<feature type="non-terminal residue" evidence="1">
    <location>
        <position position="73"/>
    </location>
</feature>
<dbReference type="SUPFAM" id="SSF50985">
    <property type="entry name" value="RCC1/BLIP-II"/>
    <property type="match status" value="1"/>
</dbReference>
<gene>
    <name evidence="1" type="ORF">GMARGA_LOCUS37655</name>
</gene>
<comment type="caution">
    <text evidence="1">The sequence shown here is derived from an EMBL/GenBank/DDBJ whole genome shotgun (WGS) entry which is preliminary data.</text>
</comment>
<dbReference type="Pfam" id="PF13540">
    <property type="entry name" value="RCC1_2"/>
    <property type="match status" value="1"/>
</dbReference>
<dbReference type="Gene3D" id="2.130.10.30">
    <property type="entry name" value="Regulator of chromosome condensation 1/beta-lactamase-inhibitor protein II"/>
    <property type="match status" value="1"/>
</dbReference>